<dbReference type="EMBL" id="AP017312">
    <property type="protein sequence ID" value="BAU27265.1"/>
    <property type="molecule type" value="Genomic_DNA"/>
</dbReference>
<dbReference type="Pfam" id="PF14006">
    <property type="entry name" value="YqzL"/>
    <property type="match status" value="1"/>
</dbReference>
<organism evidence="1 2">
    <name type="scientific">Aneurinibacillus soli</name>
    <dbReference type="NCBI Taxonomy" id="1500254"/>
    <lineage>
        <taxon>Bacteria</taxon>
        <taxon>Bacillati</taxon>
        <taxon>Bacillota</taxon>
        <taxon>Bacilli</taxon>
        <taxon>Bacillales</taxon>
        <taxon>Paenibacillaceae</taxon>
        <taxon>Aneurinibacillus group</taxon>
        <taxon>Aneurinibacillus</taxon>
    </lineage>
</organism>
<reference evidence="1 2" key="1">
    <citation type="submission" date="2015-12" db="EMBL/GenBank/DDBJ databases">
        <title>Genome sequence of Aneurinibacillus soli.</title>
        <authorList>
            <person name="Lee J.S."/>
            <person name="Lee K.C."/>
            <person name="Kim K.K."/>
            <person name="Lee B.W."/>
        </authorList>
    </citation>
    <scope>NUCLEOTIDE SEQUENCE [LARGE SCALE GENOMIC DNA]</scope>
    <source>
        <strain evidence="1 2">CB4</strain>
    </source>
</reference>
<sequence length="50" mass="5834">MTRDFYWSYFTRTGNIDAYMLYAEEMGAVGEMQHTDSFEDAGMEDALRLP</sequence>
<dbReference type="KEGG" id="asoc:CB4_01434"/>
<evidence type="ECO:0000313" key="1">
    <source>
        <dbReference type="EMBL" id="BAU27265.1"/>
    </source>
</evidence>
<dbReference type="RefSeq" id="WP_096464463.1">
    <property type="nucleotide sequence ID" value="NZ_AP017312.1"/>
</dbReference>
<protein>
    <submittedName>
        <fullName evidence="1">Uncharacterized protein</fullName>
    </submittedName>
</protein>
<evidence type="ECO:0000313" key="2">
    <source>
        <dbReference type="Proteomes" id="UP000217696"/>
    </source>
</evidence>
<name>A0A0U5AU49_9BACL</name>
<proteinExistence type="predicted"/>
<dbReference type="Proteomes" id="UP000217696">
    <property type="component" value="Chromosome"/>
</dbReference>
<dbReference type="InterPro" id="IPR025617">
    <property type="entry name" value="YqzL"/>
</dbReference>
<dbReference type="AlphaFoldDB" id="A0A0U5AU49"/>
<accession>A0A0U5AU49</accession>
<dbReference type="OrthoDB" id="1650227at2"/>
<gene>
    <name evidence="1" type="ORF">CB4_01434</name>
</gene>
<keyword evidence="2" id="KW-1185">Reference proteome</keyword>